<evidence type="ECO:0000313" key="2">
    <source>
        <dbReference type="EMBL" id="CAI8863186.1"/>
    </source>
</evidence>
<organism evidence="2 3">
    <name type="scientific">Methylocaldum szegediense</name>
    <dbReference type="NCBI Taxonomy" id="73780"/>
    <lineage>
        <taxon>Bacteria</taxon>
        <taxon>Pseudomonadati</taxon>
        <taxon>Pseudomonadota</taxon>
        <taxon>Gammaproteobacteria</taxon>
        <taxon>Methylococcales</taxon>
        <taxon>Methylococcaceae</taxon>
        <taxon>Methylocaldum</taxon>
    </lineage>
</organism>
<feature type="transmembrane region" description="Helical" evidence="1">
    <location>
        <begin position="64"/>
        <end position="86"/>
    </location>
</feature>
<dbReference type="Proteomes" id="UP001162030">
    <property type="component" value="Chromosome"/>
</dbReference>
<accession>A0ABM9I390</accession>
<evidence type="ECO:0000256" key="1">
    <source>
        <dbReference type="SAM" id="Phobius"/>
    </source>
</evidence>
<keyword evidence="3" id="KW-1185">Reference proteome</keyword>
<gene>
    <name evidence="2" type="ORF">MSZNOR_2733</name>
</gene>
<name>A0ABM9I390_9GAMM</name>
<proteinExistence type="predicted"/>
<evidence type="ECO:0000313" key="3">
    <source>
        <dbReference type="Proteomes" id="UP001162030"/>
    </source>
</evidence>
<keyword evidence="1" id="KW-0812">Transmembrane</keyword>
<reference evidence="2 3" key="1">
    <citation type="submission" date="2023-03" db="EMBL/GenBank/DDBJ databases">
        <authorList>
            <person name="Pearce D."/>
        </authorList>
    </citation>
    <scope>NUCLEOTIDE SEQUENCE [LARGE SCALE GENOMIC DNA]</scope>
    <source>
        <strain evidence="2">Msz</strain>
    </source>
</reference>
<protein>
    <submittedName>
        <fullName evidence="2">Uncharacterized protein</fullName>
    </submittedName>
</protein>
<keyword evidence="1" id="KW-0472">Membrane</keyword>
<sequence length="138" mass="14830">MYSTSFAVAHPKAAPAAAPTKAPFQLPPIAAPLAAPTTAPASDPRSWPFAPWLAQPAARAAQSVILSVFDLVFMFISLIYASVIIARIPPRDLNYRHQHGGQHPSIERVSHSPFGLSSAFDWVEANALSEYPMADRPG</sequence>
<keyword evidence="1" id="KW-1133">Transmembrane helix</keyword>
<dbReference type="EMBL" id="OX458333">
    <property type="protein sequence ID" value="CAI8863186.1"/>
    <property type="molecule type" value="Genomic_DNA"/>
</dbReference>